<evidence type="ECO:0000256" key="1">
    <source>
        <dbReference type="ARBA" id="ARBA00011271"/>
    </source>
</evidence>
<protein>
    <submittedName>
        <fullName evidence="5">Aconitase family protein</fullName>
    </submittedName>
</protein>
<sequence length="694" mass="74099">MESIVQNSAPFGRILFLAEDPALIKLQLEGRDLDLSSAGVLRDDISTDEITPMSALAHYDEQLGRYPYTGLRAGGETPIGPDAVRAGKFGVTVGGKRYGKGSSREHSPAAEKLAGIRLVIAESFERLYRQNADNIGLITSTDFGLIARIQKGETIPLEELLAGRQALAAGILGSGGLLRFGRLHMAGLRLARSEPAEPAGAAMADEDASNGRPGPDDAQSGAACRPGHSAGNPPKTLFEKIIARHLLHTEYTRHAQDPGDGVFVRADWRFIHEYYTGMCAHMLHAACGVPAPLLDRESILAFEDHTSYIESSPMHVARGLVPNILRLRQAHRDCVELYGLRSHRTLSEAEAARDDGSNVAGISHAMMSEHYALPGQVVVGTDSHTPHSGALGCAAFGVGTTDMANAFVTGAVRMTLPESILVDLQGRLPAGVTAKDIALELLAQPEIRGGAGIGKVFEFSGEALAQLPTDERATLTNMTAELGGLTGIVAPDQETLRFLRERRGIDFRLEPWMRSDPGARYAAVLRVDCGRLAPMVARPGDPGNGVALDSLAQRVAIDIAYGGSCTAGKREDFDQYYAVLAWGVEQGLRVPESVTLYLQYGTTAVRDYCIGRGYDRVFAAVGARILEPSCGACANCGPGSSERAGQVTVSAINRNFPGRSGPGQVWLASPPTVAASALAGRLVSFDELQRQYRR</sequence>
<feature type="domain" description="Aconitase A/isopropylmalate dehydratase small subunit swivel" evidence="4">
    <location>
        <begin position="91"/>
        <end position="139"/>
    </location>
</feature>
<dbReference type="RefSeq" id="WP_217966687.1">
    <property type="nucleotide sequence ID" value="NZ_JAHTBN010000018.1"/>
</dbReference>
<organism evidence="5 6">
    <name type="scientific">Candidimonas humi</name>
    <dbReference type="NCBI Taxonomy" id="683355"/>
    <lineage>
        <taxon>Bacteria</taxon>
        <taxon>Pseudomonadati</taxon>
        <taxon>Pseudomonadota</taxon>
        <taxon>Betaproteobacteria</taxon>
        <taxon>Burkholderiales</taxon>
        <taxon>Alcaligenaceae</taxon>
        <taxon>Candidimonas</taxon>
    </lineage>
</organism>
<evidence type="ECO:0000259" key="3">
    <source>
        <dbReference type="Pfam" id="PF00330"/>
    </source>
</evidence>
<evidence type="ECO:0000313" key="6">
    <source>
        <dbReference type="Proteomes" id="UP001595848"/>
    </source>
</evidence>
<feature type="region of interest" description="Disordered" evidence="2">
    <location>
        <begin position="196"/>
        <end position="232"/>
    </location>
</feature>
<dbReference type="Proteomes" id="UP001595848">
    <property type="component" value="Unassembled WGS sequence"/>
</dbReference>
<dbReference type="PANTHER" id="PTHR43822:SF2">
    <property type="entry name" value="HOMOACONITASE, MITOCHONDRIAL"/>
    <property type="match status" value="1"/>
</dbReference>
<name>A0ABV8P1M8_9BURK</name>
<evidence type="ECO:0000313" key="5">
    <source>
        <dbReference type="EMBL" id="MFC4203100.1"/>
    </source>
</evidence>
<dbReference type="Pfam" id="PF00694">
    <property type="entry name" value="Aconitase_C"/>
    <property type="match status" value="1"/>
</dbReference>
<accession>A0ABV8P1M8</accession>
<evidence type="ECO:0000259" key="4">
    <source>
        <dbReference type="Pfam" id="PF00694"/>
    </source>
</evidence>
<feature type="domain" description="Aconitase/3-isopropylmalate dehydratase large subunit alpha/beta/alpha" evidence="3">
    <location>
        <begin position="360"/>
        <end position="680"/>
    </location>
</feature>
<evidence type="ECO:0000256" key="2">
    <source>
        <dbReference type="SAM" id="MobiDB-lite"/>
    </source>
</evidence>
<dbReference type="InterPro" id="IPR001030">
    <property type="entry name" value="Acoase/IPM_deHydtase_lsu_aba"/>
</dbReference>
<gene>
    <name evidence="5" type="ORF">ACFOY1_19295</name>
</gene>
<dbReference type="Pfam" id="PF00330">
    <property type="entry name" value="Aconitase"/>
    <property type="match status" value="1"/>
</dbReference>
<comment type="caution">
    <text evidence="5">The sequence shown here is derived from an EMBL/GenBank/DDBJ whole genome shotgun (WGS) entry which is preliminary data.</text>
</comment>
<comment type="subunit">
    <text evidence="1">Heterodimer of LeuC and LeuD.</text>
</comment>
<dbReference type="InterPro" id="IPR000573">
    <property type="entry name" value="AconitaseA/IPMdHydase_ssu_swvl"/>
</dbReference>
<dbReference type="EMBL" id="JBHSBV010000008">
    <property type="protein sequence ID" value="MFC4203100.1"/>
    <property type="molecule type" value="Genomic_DNA"/>
</dbReference>
<dbReference type="InterPro" id="IPR050067">
    <property type="entry name" value="IPM_dehydratase_rel_enz"/>
</dbReference>
<proteinExistence type="predicted"/>
<keyword evidence="6" id="KW-1185">Reference proteome</keyword>
<dbReference type="PANTHER" id="PTHR43822">
    <property type="entry name" value="HOMOACONITASE, MITOCHONDRIAL-RELATED"/>
    <property type="match status" value="1"/>
</dbReference>
<reference evidence="6" key="1">
    <citation type="journal article" date="2019" name="Int. J. Syst. Evol. Microbiol.">
        <title>The Global Catalogue of Microorganisms (GCM) 10K type strain sequencing project: providing services to taxonomists for standard genome sequencing and annotation.</title>
        <authorList>
            <consortium name="The Broad Institute Genomics Platform"/>
            <consortium name="The Broad Institute Genome Sequencing Center for Infectious Disease"/>
            <person name="Wu L."/>
            <person name="Ma J."/>
        </authorList>
    </citation>
    <scope>NUCLEOTIDE SEQUENCE [LARGE SCALE GENOMIC DNA]</scope>
    <source>
        <strain evidence="6">LMG 24813</strain>
    </source>
</reference>